<dbReference type="Gene3D" id="3.30.460.10">
    <property type="entry name" value="Beta Polymerase, domain 2"/>
    <property type="match status" value="1"/>
</dbReference>
<reference evidence="1 2" key="1">
    <citation type="submission" date="2021-03" db="EMBL/GenBank/DDBJ databases">
        <title>Whole Genome Sequencing of Mycobacterium tuberculosis clinical isolates from Arunachal Pradesh, India.</title>
        <authorList>
            <person name="Singh S."/>
            <person name="Mudliar S.R."/>
            <person name="Kulsum U."/>
            <person name="Rufai S.B."/>
            <person name="Singh P.K."/>
            <person name="Umpo M."/>
            <person name="Nyori M."/>
        </authorList>
    </citation>
    <scope>NUCLEOTIDE SEQUENCE [LARGE SCALE GENOMIC DNA]</scope>
    <source>
        <strain evidence="1 2">OMICS/BPL/0142/20/SP</strain>
    </source>
</reference>
<dbReference type="InterPro" id="IPR043519">
    <property type="entry name" value="NT_sf"/>
</dbReference>
<accession>A0ABD4Q9V2</accession>
<evidence type="ECO:0000313" key="2">
    <source>
        <dbReference type="Proteomes" id="UP000671119"/>
    </source>
</evidence>
<organism evidence="1 2">
    <name type="scientific">Mycobacterium tuberculosis</name>
    <dbReference type="NCBI Taxonomy" id="1773"/>
    <lineage>
        <taxon>Bacteria</taxon>
        <taxon>Bacillati</taxon>
        <taxon>Actinomycetota</taxon>
        <taxon>Actinomycetes</taxon>
        <taxon>Mycobacteriales</taxon>
        <taxon>Mycobacteriaceae</taxon>
        <taxon>Mycobacterium</taxon>
        <taxon>Mycobacterium tuberculosis complex</taxon>
    </lineage>
</organism>
<protein>
    <submittedName>
        <fullName evidence="1">Uncharacterized protein</fullName>
    </submittedName>
</protein>
<dbReference type="EMBL" id="JAGIZI010000365">
    <property type="protein sequence ID" value="MBP0685643.1"/>
    <property type="molecule type" value="Genomic_DNA"/>
</dbReference>
<sequence length="86" mass="9094">QALAALLERGLDLSAALGVLRQLDMERDMVLACGQLGPLAVVARAVTELAELALERACIQARAELDARHGAPQGPDGRPVQLWIIG</sequence>
<dbReference type="AlphaFoldDB" id="A0ABD4Q9V2"/>
<proteinExistence type="predicted"/>
<name>A0ABD4Q9V2_MYCTX</name>
<feature type="non-terminal residue" evidence="1">
    <location>
        <position position="1"/>
    </location>
</feature>
<evidence type="ECO:0000313" key="1">
    <source>
        <dbReference type="EMBL" id="MBP0685643.1"/>
    </source>
</evidence>
<gene>
    <name evidence="1" type="ORF">J8J21_21605</name>
</gene>
<feature type="non-terminal residue" evidence="1">
    <location>
        <position position="86"/>
    </location>
</feature>
<dbReference type="SUPFAM" id="SSF81301">
    <property type="entry name" value="Nucleotidyltransferase"/>
    <property type="match status" value="1"/>
</dbReference>
<comment type="caution">
    <text evidence="1">The sequence shown here is derived from an EMBL/GenBank/DDBJ whole genome shotgun (WGS) entry which is preliminary data.</text>
</comment>
<dbReference type="Proteomes" id="UP000671119">
    <property type="component" value="Unassembled WGS sequence"/>
</dbReference>